<keyword evidence="1" id="KW-0812">Transmembrane</keyword>
<feature type="transmembrane region" description="Helical" evidence="1">
    <location>
        <begin position="6"/>
        <end position="22"/>
    </location>
</feature>
<feature type="transmembrane region" description="Helical" evidence="1">
    <location>
        <begin position="34"/>
        <end position="57"/>
    </location>
</feature>
<dbReference type="EMBL" id="FOHJ01000005">
    <property type="protein sequence ID" value="SET50493.1"/>
    <property type="molecule type" value="Genomic_DNA"/>
</dbReference>
<proteinExistence type="predicted"/>
<evidence type="ECO:0000256" key="1">
    <source>
        <dbReference type="SAM" id="Phobius"/>
    </source>
</evidence>
<gene>
    <name evidence="2" type="ORF">SAMN05421676_105126</name>
</gene>
<evidence type="ECO:0000313" key="3">
    <source>
        <dbReference type="Proteomes" id="UP000199095"/>
    </source>
</evidence>
<sequence>MTYLILFLSGLSLGLILQRIEWNSKKLKKWIRTALNLFFLVSIILVAVGYGLLVNMYVVNTGLYIFIPTFAVYLVRQTFIYFKVKE</sequence>
<dbReference type="Proteomes" id="UP000199095">
    <property type="component" value="Unassembled WGS sequence"/>
</dbReference>
<dbReference type="AlphaFoldDB" id="A0A1I0EYA4"/>
<accession>A0A1I0EYA4</accession>
<reference evidence="3" key="1">
    <citation type="submission" date="2016-10" db="EMBL/GenBank/DDBJ databases">
        <authorList>
            <person name="Varghese N."/>
            <person name="Submissions S."/>
        </authorList>
    </citation>
    <scope>NUCLEOTIDE SEQUENCE [LARGE SCALE GENOMIC DNA]</scope>
    <source>
        <strain evidence="3">CGMCC 1.3566</strain>
    </source>
</reference>
<protein>
    <recommendedName>
        <fullName evidence="4">YesK-like protein</fullName>
    </recommendedName>
</protein>
<organism evidence="2 3">
    <name type="scientific">Salinibacillus kushneri</name>
    <dbReference type="NCBI Taxonomy" id="237682"/>
    <lineage>
        <taxon>Bacteria</taxon>
        <taxon>Bacillati</taxon>
        <taxon>Bacillota</taxon>
        <taxon>Bacilli</taxon>
        <taxon>Bacillales</taxon>
        <taxon>Bacillaceae</taxon>
        <taxon>Salinibacillus</taxon>
    </lineage>
</organism>
<evidence type="ECO:0008006" key="4">
    <source>
        <dbReference type="Google" id="ProtNLM"/>
    </source>
</evidence>
<keyword evidence="3" id="KW-1185">Reference proteome</keyword>
<dbReference type="RefSeq" id="WP_093134388.1">
    <property type="nucleotide sequence ID" value="NZ_FOHJ01000005.1"/>
</dbReference>
<dbReference type="OrthoDB" id="9988848at2"/>
<feature type="transmembrane region" description="Helical" evidence="1">
    <location>
        <begin position="63"/>
        <end position="82"/>
    </location>
</feature>
<dbReference type="STRING" id="237682.SAMN05421676_105126"/>
<evidence type="ECO:0000313" key="2">
    <source>
        <dbReference type="EMBL" id="SET50493.1"/>
    </source>
</evidence>
<keyword evidence="1" id="KW-0472">Membrane</keyword>
<keyword evidence="1" id="KW-1133">Transmembrane helix</keyword>
<name>A0A1I0EYA4_9BACI</name>